<evidence type="ECO:0000259" key="4">
    <source>
        <dbReference type="SMART" id="SM00062"/>
    </source>
</evidence>
<keyword evidence="2 3" id="KW-0732">Signal</keyword>
<name>A0ABQ6HGN4_9GAMM</name>
<evidence type="ECO:0000313" key="5">
    <source>
        <dbReference type="EMBL" id="GLX87255.1"/>
    </source>
</evidence>
<dbReference type="EMBL" id="BSSV01000010">
    <property type="protein sequence ID" value="GLX87255.1"/>
    <property type="molecule type" value="Genomic_DNA"/>
</dbReference>
<feature type="chain" id="PRO_5045631660" evidence="3">
    <location>
        <begin position="22"/>
        <end position="247"/>
    </location>
</feature>
<comment type="caution">
    <text evidence="5">The sequence shown here is derived from an EMBL/GenBank/DDBJ whole genome shotgun (WGS) entry which is preliminary data.</text>
</comment>
<dbReference type="SMART" id="SM00062">
    <property type="entry name" value="PBPb"/>
    <property type="match status" value="1"/>
</dbReference>
<dbReference type="Proteomes" id="UP001157134">
    <property type="component" value="Unassembled WGS sequence"/>
</dbReference>
<proteinExistence type="inferred from homology"/>
<dbReference type="PANTHER" id="PTHR35936">
    <property type="entry name" value="MEMBRANE-BOUND LYTIC MUREIN TRANSGLYCOSYLASE F"/>
    <property type="match status" value="1"/>
</dbReference>
<sequence>MKIFKFLLIILLCVNSFELTAEEKSPYELELVTGLPKPPFILENLKSGLQLDVISEAFATQNMKIDFVAMPLGRNITGFQRGNVDGVITIPPQYKYPSMHISEPYIQYQNVAVSLADSHIDLDSVKDLSAYSIIAFQNAKKFLGEDFADVAAYSIDYRELANQKQQIEMLFSRRVEVIVLDLNIFKYFVREHAAEIGGIAFEIHYLFPERGYSVGFKKEEHMKMFNDGIAIIKANGTYQTILDNYLL</sequence>
<dbReference type="Gene3D" id="3.40.190.10">
    <property type="entry name" value="Periplasmic binding protein-like II"/>
    <property type="match status" value="2"/>
</dbReference>
<reference evidence="5 6" key="1">
    <citation type="submission" date="2023-03" db="EMBL/GenBank/DDBJ databases">
        <title>Thalassotalea loyana LMG 22536T draft genome sequence.</title>
        <authorList>
            <person name="Sawabe T."/>
        </authorList>
    </citation>
    <scope>NUCLEOTIDE SEQUENCE [LARGE SCALE GENOMIC DNA]</scope>
    <source>
        <strain evidence="5 6">LMG 22536</strain>
    </source>
</reference>
<dbReference type="PANTHER" id="PTHR35936:SF25">
    <property type="entry name" value="ABC TRANSPORTER SUBSTRATE-BINDING PROTEIN"/>
    <property type="match status" value="1"/>
</dbReference>
<dbReference type="RefSeq" id="WP_284301134.1">
    <property type="nucleotide sequence ID" value="NZ_BSSV01000010.1"/>
</dbReference>
<feature type="signal peptide" evidence="3">
    <location>
        <begin position="1"/>
        <end position="21"/>
    </location>
</feature>
<organism evidence="5 6">
    <name type="scientific">Thalassotalea loyana</name>
    <dbReference type="NCBI Taxonomy" id="280483"/>
    <lineage>
        <taxon>Bacteria</taxon>
        <taxon>Pseudomonadati</taxon>
        <taxon>Pseudomonadota</taxon>
        <taxon>Gammaproteobacteria</taxon>
        <taxon>Alteromonadales</taxon>
        <taxon>Colwelliaceae</taxon>
        <taxon>Thalassotalea</taxon>
    </lineage>
</organism>
<evidence type="ECO:0000313" key="6">
    <source>
        <dbReference type="Proteomes" id="UP001157134"/>
    </source>
</evidence>
<protein>
    <submittedName>
        <fullName evidence="5">Amino acid ABC transporter substrate-binding protein</fullName>
    </submittedName>
</protein>
<evidence type="ECO:0000256" key="1">
    <source>
        <dbReference type="ARBA" id="ARBA00010333"/>
    </source>
</evidence>
<accession>A0ABQ6HGN4</accession>
<dbReference type="SUPFAM" id="SSF53850">
    <property type="entry name" value="Periplasmic binding protein-like II"/>
    <property type="match status" value="1"/>
</dbReference>
<comment type="similarity">
    <text evidence="1">Belongs to the bacterial solute-binding protein 3 family.</text>
</comment>
<keyword evidence="6" id="KW-1185">Reference proteome</keyword>
<evidence type="ECO:0000256" key="2">
    <source>
        <dbReference type="ARBA" id="ARBA00022729"/>
    </source>
</evidence>
<gene>
    <name evidence="5" type="ORF">tloyanaT_35080</name>
</gene>
<feature type="domain" description="Solute-binding protein family 3/N-terminal" evidence="4">
    <location>
        <begin position="44"/>
        <end position="247"/>
    </location>
</feature>
<evidence type="ECO:0000256" key="3">
    <source>
        <dbReference type="SAM" id="SignalP"/>
    </source>
</evidence>
<dbReference type="Pfam" id="PF00497">
    <property type="entry name" value="SBP_bac_3"/>
    <property type="match status" value="1"/>
</dbReference>
<dbReference type="InterPro" id="IPR001638">
    <property type="entry name" value="Solute-binding_3/MltF_N"/>
</dbReference>